<protein>
    <submittedName>
        <fullName evidence="3">Uncharacterized protein DUF1735</fullName>
    </submittedName>
</protein>
<dbReference type="Gene3D" id="2.60.40.1740">
    <property type="entry name" value="hypothetical protein (bacova_03559)"/>
    <property type="match status" value="1"/>
</dbReference>
<dbReference type="OrthoDB" id="1041979at2"/>
<dbReference type="RefSeq" id="WP_109675746.1">
    <property type="nucleotide sequence ID" value="NZ_QGDT01000009.1"/>
</dbReference>
<evidence type="ECO:0000259" key="2">
    <source>
        <dbReference type="Pfam" id="PF18620"/>
    </source>
</evidence>
<accession>A0A316AI19</accession>
<dbReference type="Proteomes" id="UP000245880">
    <property type="component" value="Unassembled WGS sequence"/>
</dbReference>
<dbReference type="InterPro" id="IPR040580">
    <property type="entry name" value="DUF5627"/>
</dbReference>
<dbReference type="AlphaFoldDB" id="A0A316AI19"/>
<evidence type="ECO:0000313" key="4">
    <source>
        <dbReference type="Proteomes" id="UP000245880"/>
    </source>
</evidence>
<dbReference type="Pfam" id="PF18620">
    <property type="entry name" value="DUF5627"/>
    <property type="match status" value="1"/>
</dbReference>
<proteinExistence type="predicted"/>
<comment type="caution">
    <text evidence="3">The sequence shown here is derived from an EMBL/GenBank/DDBJ whole genome shotgun (WGS) entry which is preliminary data.</text>
</comment>
<sequence>MKHISLFLLLCLGFLACKNGDIVHPDFDYTAGYFPYQYPVRTLILGDDIYDNSNDNAHKFIISAAIGGVYKNDRDRKFEIVVDESLCQGALFDSNGDTIRALPQQYYTLSPDNSLVIPKDKYNGGVEVQLTEAFFNDPNAFKLSYVVPVRMVGSTDVDSIISGKSELASPDRRKPENWVVAPKDFTLFAIKYINEYHGNYFFEGESTVLDSTGALIETKTYKQSNMVQNGVTLLTTSGRHQVAYNTSFQSSEISGDLPLLLDFDNGKCTVSSADDQYTVTGTGTFNKGTYEWGNKSRNGIEIEYTITVDNKTYSAKELLVARDRAVVMELFNPVIL</sequence>
<reference evidence="3 4" key="1">
    <citation type="submission" date="2018-03" db="EMBL/GenBank/DDBJ databases">
        <title>Genomic Encyclopedia of Archaeal and Bacterial Type Strains, Phase II (KMG-II): from individual species to whole genera.</title>
        <authorList>
            <person name="Goeker M."/>
        </authorList>
    </citation>
    <scope>NUCLEOTIDE SEQUENCE [LARGE SCALE GENOMIC DNA]</scope>
    <source>
        <strain evidence="3 4">DSM 100346</strain>
    </source>
</reference>
<dbReference type="Gene3D" id="2.40.128.420">
    <property type="match status" value="1"/>
</dbReference>
<evidence type="ECO:0000313" key="3">
    <source>
        <dbReference type="EMBL" id="PWJ56928.1"/>
    </source>
</evidence>
<feature type="domain" description="BT-3987-like N-terminal" evidence="1">
    <location>
        <begin position="32"/>
        <end position="156"/>
    </location>
</feature>
<dbReference type="PROSITE" id="PS51257">
    <property type="entry name" value="PROKAR_LIPOPROTEIN"/>
    <property type="match status" value="1"/>
</dbReference>
<evidence type="ECO:0000259" key="1">
    <source>
        <dbReference type="Pfam" id="PF08522"/>
    </source>
</evidence>
<keyword evidence="4" id="KW-1185">Reference proteome</keyword>
<dbReference type="EMBL" id="QGDT01000009">
    <property type="protein sequence ID" value="PWJ56928.1"/>
    <property type="molecule type" value="Genomic_DNA"/>
</dbReference>
<dbReference type="Pfam" id="PF08522">
    <property type="entry name" value="BT_3987-like_N"/>
    <property type="match status" value="1"/>
</dbReference>
<gene>
    <name evidence="3" type="ORF">CLV98_10937</name>
</gene>
<organism evidence="3 4">
    <name type="scientific">Dyadobacter jejuensis</name>
    <dbReference type="NCBI Taxonomy" id="1082580"/>
    <lineage>
        <taxon>Bacteria</taxon>
        <taxon>Pseudomonadati</taxon>
        <taxon>Bacteroidota</taxon>
        <taxon>Cytophagia</taxon>
        <taxon>Cytophagales</taxon>
        <taxon>Spirosomataceae</taxon>
        <taxon>Dyadobacter</taxon>
    </lineage>
</organism>
<name>A0A316AI19_9BACT</name>
<feature type="domain" description="DUF5627" evidence="2">
    <location>
        <begin position="195"/>
        <end position="324"/>
    </location>
</feature>
<dbReference type="InterPro" id="IPR013728">
    <property type="entry name" value="BT_3987-like_N"/>
</dbReference>